<dbReference type="EMBL" id="BART01010160">
    <property type="protein sequence ID" value="GAG85903.1"/>
    <property type="molecule type" value="Genomic_DNA"/>
</dbReference>
<evidence type="ECO:0000313" key="2">
    <source>
        <dbReference type="EMBL" id="GAG85903.1"/>
    </source>
</evidence>
<feature type="non-terminal residue" evidence="2">
    <location>
        <position position="79"/>
    </location>
</feature>
<accession>X1BP94</accession>
<organism evidence="2">
    <name type="scientific">marine sediment metagenome</name>
    <dbReference type="NCBI Taxonomy" id="412755"/>
    <lineage>
        <taxon>unclassified sequences</taxon>
        <taxon>metagenomes</taxon>
        <taxon>ecological metagenomes</taxon>
    </lineage>
</organism>
<reference evidence="2" key="1">
    <citation type="journal article" date="2014" name="Front. Microbiol.">
        <title>High frequency of phylogenetically diverse reductive dehalogenase-homologous genes in deep subseafloor sedimentary metagenomes.</title>
        <authorList>
            <person name="Kawai M."/>
            <person name="Futagami T."/>
            <person name="Toyoda A."/>
            <person name="Takaki Y."/>
            <person name="Nishi S."/>
            <person name="Hori S."/>
            <person name="Arai W."/>
            <person name="Tsubouchi T."/>
            <person name="Morono Y."/>
            <person name="Uchiyama I."/>
            <person name="Ito T."/>
            <person name="Fujiyama A."/>
            <person name="Inagaki F."/>
            <person name="Takami H."/>
        </authorList>
    </citation>
    <scope>NUCLEOTIDE SEQUENCE</scope>
    <source>
        <strain evidence="2">Expedition CK06-06</strain>
    </source>
</reference>
<comment type="caution">
    <text evidence="2">The sequence shown here is derived from an EMBL/GenBank/DDBJ whole genome shotgun (WGS) entry which is preliminary data.</text>
</comment>
<dbReference type="InterPro" id="IPR009537">
    <property type="entry name" value="DUF1156"/>
</dbReference>
<protein>
    <recommendedName>
        <fullName evidence="1">DUF1156 domain-containing protein</fullName>
    </recommendedName>
</protein>
<proteinExistence type="predicted"/>
<sequence length="79" mass="8908">MPAPSHIGELPIGTNLRLIDKGLLHYEASLSGFKERYSRGKTSHTIHVWWARRPHSAMRALVFASLCKHTSPEMLSLLT</sequence>
<name>X1BP94_9ZZZZ</name>
<feature type="domain" description="DUF1156" evidence="1">
    <location>
        <begin position="34"/>
        <end position="71"/>
    </location>
</feature>
<dbReference type="AlphaFoldDB" id="X1BP94"/>
<gene>
    <name evidence="2" type="ORF">S01H4_22238</name>
</gene>
<evidence type="ECO:0000259" key="1">
    <source>
        <dbReference type="Pfam" id="PF06634"/>
    </source>
</evidence>
<dbReference type="Pfam" id="PF06634">
    <property type="entry name" value="DUF1156"/>
    <property type="match status" value="1"/>
</dbReference>